<evidence type="ECO:0000313" key="2">
    <source>
        <dbReference type="EMBL" id="CAF1581047.1"/>
    </source>
</evidence>
<feature type="compositionally biased region" description="Basic and acidic residues" evidence="1">
    <location>
        <begin position="1"/>
        <end position="12"/>
    </location>
</feature>
<dbReference type="Proteomes" id="UP000663832">
    <property type="component" value="Unassembled WGS sequence"/>
</dbReference>
<keyword evidence="3" id="KW-1185">Reference proteome</keyword>
<organism evidence="2 3">
    <name type="scientific">Adineta steineri</name>
    <dbReference type="NCBI Taxonomy" id="433720"/>
    <lineage>
        <taxon>Eukaryota</taxon>
        <taxon>Metazoa</taxon>
        <taxon>Spiralia</taxon>
        <taxon>Gnathifera</taxon>
        <taxon>Rotifera</taxon>
        <taxon>Eurotatoria</taxon>
        <taxon>Bdelloidea</taxon>
        <taxon>Adinetida</taxon>
        <taxon>Adinetidae</taxon>
        <taxon>Adineta</taxon>
    </lineage>
</organism>
<sequence length="66" mass="7013">MSSPGDGHHNKTESTPAQPDAGNSGQHITGQVAKVDGNDNNINQQQIVEHTEIDTKVDTNVDIGHI</sequence>
<evidence type="ECO:0000313" key="3">
    <source>
        <dbReference type="Proteomes" id="UP000663832"/>
    </source>
</evidence>
<evidence type="ECO:0000256" key="1">
    <source>
        <dbReference type="SAM" id="MobiDB-lite"/>
    </source>
</evidence>
<proteinExistence type="predicted"/>
<dbReference type="EMBL" id="CAJNOM010000951">
    <property type="protein sequence ID" value="CAF1581047.1"/>
    <property type="molecule type" value="Genomic_DNA"/>
</dbReference>
<accession>A0A815ZCL1</accession>
<gene>
    <name evidence="2" type="ORF">QVE165_LOCUS50037</name>
</gene>
<protein>
    <submittedName>
        <fullName evidence="2">Uncharacterized protein</fullName>
    </submittedName>
</protein>
<feature type="region of interest" description="Disordered" evidence="1">
    <location>
        <begin position="1"/>
        <end position="52"/>
    </location>
</feature>
<name>A0A815ZCL1_9BILA</name>
<reference evidence="2" key="1">
    <citation type="submission" date="2021-02" db="EMBL/GenBank/DDBJ databases">
        <authorList>
            <person name="Nowell W R."/>
        </authorList>
    </citation>
    <scope>NUCLEOTIDE SEQUENCE</scope>
</reference>
<dbReference type="AlphaFoldDB" id="A0A815ZCL1"/>
<feature type="compositionally biased region" description="Polar residues" evidence="1">
    <location>
        <begin position="13"/>
        <end position="29"/>
    </location>
</feature>
<comment type="caution">
    <text evidence="2">The sequence shown here is derived from an EMBL/GenBank/DDBJ whole genome shotgun (WGS) entry which is preliminary data.</text>
</comment>